<evidence type="ECO:0000313" key="10">
    <source>
        <dbReference type="Proteomes" id="UP000437736"/>
    </source>
</evidence>
<dbReference type="SMART" id="SM00899">
    <property type="entry name" value="FeoA"/>
    <property type="match status" value="1"/>
</dbReference>
<organism evidence="9 10">
    <name type="scientific">Acidiferrimicrobium australe</name>
    <dbReference type="NCBI Taxonomy" id="2664430"/>
    <lineage>
        <taxon>Bacteria</taxon>
        <taxon>Bacillati</taxon>
        <taxon>Actinomycetota</taxon>
        <taxon>Acidimicrobiia</taxon>
        <taxon>Acidimicrobiales</taxon>
        <taxon>Acidimicrobiaceae</taxon>
        <taxon>Acidiferrimicrobium</taxon>
    </lineage>
</organism>
<dbReference type="InterPro" id="IPR050536">
    <property type="entry name" value="DtxR_MntR_Metal-Reg"/>
</dbReference>
<dbReference type="SUPFAM" id="SSF47979">
    <property type="entry name" value="Iron-dependent repressor protein, dimerization domain"/>
    <property type="match status" value="1"/>
</dbReference>
<evidence type="ECO:0000256" key="5">
    <source>
        <dbReference type="ARBA" id="ARBA00023015"/>
    </source>
</evidence>
<accession>A0ABW9QQF6</accession>
<dbReference type="Gene3D" id="1.10.60.10">
    <property type="entry name" value="Iron dependent repressor, metal binding and dimerisation domain"/>
    <property type="match status" value="1"/>
</dbReference>
<gene>
    <name evidence="9" type="ORF">GHK86_03135</name>
</gene>
<dbReference type="Proteomes" id="UP000437736">
    <property type="component" value="Unassembled WGS sequence"/>
</dbReference>
<dbReference type="InterPro" id="IPR008988">
    <property type="entry name" value="Transcriptional_repressor_C"/>
</dbReference>
<evidence type="ECO:0000256" key="1">
    <source>
        <dbReference type="ARBA" id="ARBA00004496"/>
    </source>
</evidence>
<dbReference type="InterPro" id="IPR036421">
    <property type="entry name" value="Fe_dep_repressor_sf"/>
</dbReference>
<keyword evidence="6 9" id="KW-0238">DNA-binding</keyword>
<dbReference type="InterPro" id="IPR007167">
    <property type="entry name" value="Fe-transptr_FeoA-like"/>
</dbReference>
<keyword evidence="7" id="KW-0804">Transcription</keyword>
<evidence type="ECO:0000256" key="7">
    <source>
        <dbReference type="ARBA" id="ARBA00023163"/>
    </source>
</evidence>
<dbReference type="SUPFAM" id="SSF46785">
    <property type="entry name" value="Winged helix' DNA-binding domain"/>
    <property type="match status" value="1"/>
</dbReference>
<comment type="similarity">
    <text evidence="2">Belongs to the DtxR/MntR family.</text>
</comment>
<dbReference type="InterPro" id="IPR022689">
    <property type="entry name" value="Iron_dep_repressor"/>
</dbReference>
<dbReference type="SMART" id="SM00529">
    <property type="entry name" value="HTH_DTXR"/>
    <property type="match status" value="1"/>
</dbReference>
<dbReference type="InterPro" id="IPR036388">
    <property type="entry name" value="WH-like_DNA-bd_sf"/>
</dbReference>
<dbReference type="InterPro" id="IPR022687">
    <property type="entry name" value="HTH_DTXR"/>
</dbReference>
<name>A0ABW9QQF6_9ACTN</name>
<keyword evidence="5" id="KW-0805">Transcription regulation</keyword>
<comment type="caution">
    <text evidence="9">The sequence shown here is derived from an EMBL/GenBank/DDBJ whole genome shotgun (WGS) entry which is preliminary data.</text>
</comment>
<keyword evidence="4" id="KW-0408">Iron</keyword>
<protein>
    <submittedName>
        <fullName evidence="9">Winged helix DNA-binding protein</fullName>
    </submittedName>
</protein>
<dbReference type="PANTHER" id="PTHR33238:SF10">
    <property type="entry name" value="IRON-DEPENDENT REPRESSOR IDER"/>
    <property type="match status" value="1"/>
</dbReference>
<dbReference type="Pfam" id="PF01325">
    <property type="entry name" value="Fe_dep_repress"/>
    <property type="match status" value="1"/>
</dbReference>
<dbReference type="Pfam" id="PF04023">
    <property type="entry name" value="FeoA"/>
    <property type="match status" value="1"/>
</dbReference>
<evidence type="ECO:0000256" key="6">
    <source>
        <dbReference type="ARBA" id="ARBA00023125"/>
    </source>
</evidence>
<keyword evidence="10" id="KW-1185">Reference proteome</keyword>
<evidence type="ECO:0000256" key="2">
    <source>
        <dbReference type="ARBA" id="ARBA00007871"/>
    </source>
</evidence>
<proteinExistence type="inferred from homology"/>
<comment type="subunit">
    <text evidence="3">Homodimer.</text>
</comment>
<dbReference type="PANTHER" id="PTHR33238">
    <property type="entry name" value="IRON (METAL) DEPENDENT REPRESSOR, DTXR FAMILY"/>
    <property type="match status" value="1"/>
</dbReference>
<feature type="domain" description="HTH dtxR-type" evidence="8">
    <location>
        <begin position="1"/>
        <end position="57"/>
    </location>
</feature>
<reference evidence="9 10" key="1">
    <citation type="submission" date="2019-11" db="EMBL/GenBank/DDBJ databases">
        <title>Acidiferrimicrobium australis gen. nov., sp. nov., an acidophilic and obligately heterotrophic, member of the Actinobacteria that catalyses dissimilatory oxido- reduction of iron isolated from metal-rich acidic water in Chile.</title>
        <authorList>
            <person name="Gonzalez D."/>
            <person name="Huber K."/>
            <person name="Hedrich S."/>
            <person name="Rojas-Villalobos C."/>
            <person name="Quatrini R."/>
            <person name="Dinamarca M.A."/>
            <person name="Schwarz A."/>
            <person name="Canales C."/>
            <person name="Nancucheo I."/>
        </authorList>
    </citation>
    <scope>NUCLEOTIDE SEQUENCE [LARGE SCALE GENOMIC DNA]</scope>
    <source>
        <strain evidence="9 10">USS-CCA1</strain>
    </source>
</reference>
<dbReference type="InterPro" id="IPR036390">
    <property type="entry name" value="WH_DNA-bd_sf"/>
</dbReference>
<dbReference type="Gene3D" id="2.30.30.90">
    <property type="match status" value="1"/>
</dbReference>
<evidence type="ECO:0000259" key="8">
    <source>
        <dbReference type="PROSITE" id="PS50944"/>
    </source>
</evidence>
<evidence type="ECO:0000313" key="9">
    <source>
        <dbReference type="EMBL" id="MST31723.1"/>
    </source>
</evidence>
<comment type="subcellular location">
    <subcellularLocation>
        <location evidence="1">Cytoplasm</location>
    </subcellularLocation>
</comment>
<dbReference type="PROSITE" id="PS50944">
    <property type="entry name" value="HTH_DTXR"/>
    <property type="match status" value="1"/>
</dbReference>
<dbReference type="InterPro" id="IPR001367">
    <property type="entry name" value="Fe_dep_repressor"/>
</dbReference>
<dbReference type="Pfam" id="PF02742">
    <property type="entry name" value="Fe_dep_repr_C"/>
    <property type="match status" value="1"/>
</dbReference>
<dbReference type="EMBL" id="WJHE01000125">
    <property type="protein sequence ID" value="MST31723.1"/>
    <property type="molecule type" value="Genomic_DNA"/>
</dbReference>
<dbReference type="InterPro" id="IPR038157">
    <property type="entry name" value="FeoA_core_dom"/>
</dbReference>
<dbReference type="GO" id="GO:0003677">
    <property type="term" value="F:DNA binding"/>
    <property type="evidence" value="ECO:0007669"/>
    <property type="project" value="UniProtKB-KW"/>
</dbReference>
<evidence type="ECO:0000256" key="4">
    <source>
        <dbReference type="ARBA" id="ARBA00023004"/>
    </source>
</evidence>
<dbReference type="Gene3D" id="1.10.10.10">
    <property type="entry name" value="Winged helix-like DNA-binding domain superfamily/Winged helix DNA-binding domain"/>
    <property type="match status" value="1"/>
</dbReference>
<evidence type="ECO:0000256" key="3">
    <source>
        <dbReference type="ARBA" id="ARBA00011738"/>
    </source>
</evidence>
<dbReference type="SUPFAM" id="SSF50037">
    <property type="entry name" value="C-terminal domain of transcriptional repressors"/>
    <property type="match status" value="1"/>
</dbReference>
<sequence>MEEYLEAIHELEEEGTPVIQARLAERLDHSAPAVSEMVRRLREAGFLEITGRTLALTDPGRALAESVVRKHRLAERLLTDVIGLPWASAHVEACRWEHVISDDVAARLDVLLGHPTTCPHGNPIPGTGPDRRHLTPLAAARAGERVRLERVTEQIEIDGEALAYLADHGWVPGAEAMVSSRAPDGTLTLSIDPDGRGMALSPALAQQLYVGVAV</sequence>